<feature type="binding site" evidence="6">
    <location>
        <begin position="86"/>
        <end position="90"/>
    </location>
    <ligand>
        <name>ATP</name>
        <dbReference type="ChEBI" id="CHEBI:30616"/>
    </ligand>
</feature>
<evidence type="ECO:0000256" key="4">
    <source>
        <dbReference type="ARBA" id="ARBA00023186"/>
    </source>
</evidence>
<dbReference type="Gene3D" id="1.10.560.10">
    <property type="entry name" value="GroEL-like equatorial domain"/>
    <property type="match status" value="1"/>
</dbReference>
<comment type="caution">
    <text evidence="9">The sequence shown here is derived from an EMBL/GenBank/DDBJ whole genome shotgun (WGS) entry which is preliminary data.</text>
</comment>
<evidence type="ECO:0000256" key="8">
    <source>
        <dbReference type="RuleBase" id="RU000419"/>
    </source>
</evidence>
<accession>A0ABW8T2W2</accession>
<dbReference type="InterPro" id="IPR018370">
    <property type="entry name" value="Chaperonin_Cpn60_CS"/>
</dbReference>
<dbReference type="EMBL" id="JBJHZZ010000002">
    <property type="protein sequence ID" value="MFL0246452.1"/>
    <property type="molecule type" value="Genomic_DNA"/>
</dbReference>
<evidence type="ECO:0000256" key="6">
    <source>
        <dbReference type="HAMAP-Rule" id="MF_00600"/>
    </source>
</evidence>
<comment type="caution">
    <text evidence="6">Lacks conserved residue(s) required for the propagation of feature annotation.</text>
</comment>
<dbReference type="HAMAP" id="MF_00600">
    <property type="entry name" value="CH60"/>
    <property type="match status" value="1"/>
</dbReference>
<dbReference type="NCBIfam" id="NF009487">
    <property type="entry name" value="PRK12849.1"/>
    <property type="match status" value="1"/>
</dbReference>
<dbReference type="PANTHER" id="PTHR45633">
    <property type="entry name" value="60 KDA HEAT SHOCK PROTEIN, MITOCHONDRIAL"/>
    <property type="match status" value="1"/>
</dbReference>
<dbReference type="NCBIfam" id="NF000592">
    <property type="entry name" value="PRK00013.1"/>
    <property type="match status" value="1"/>
</dbReference>
<dbReference type="SUPFAM" id="SSF48592">
    <property type="entry name" value="GroEL equatorial domain-like"/>
    <property type="match status" value="1"/>
</dbReference>
<dbReference type="SUPFAM" id="SSF52029">
    <property type="entry name" value="GroEL apical domain-like"/>
    <property type="match status" value="1"/>
</dbReference>
<dbReference type="NCBIfam" id="TIGR02348">
    <property type="entry name" value="GroEL"/>
    <property type="match status" value="1"/>
</dbReference>
<feature type="binding site" evidence="6">
    <location>
        <position position="493"/>
    </location>
    <ligand>
        <name>ATP</name>
        <dbReference type="ChEBI" id="CHEBI:30616"/>
    </ligand>
</feature>
<dbReference type="SUPFAM" id="SSF54849">
    <property type="entry name" value="GroEL-intermediate domain like"/>
    <property type="match status" value="1"/>
</dbReference>
<evidence type="ECO:0000256" key="2">
    <source>
        <dbReference type="ARBA" id="ARBA00022741"/>
    </source>
</evidence>
<sequence>MAKKIIYGEEARRSMQKGVDILANTVKITLGPKGRNVVLDKKFGAPLITNDGVTIAREIELEDPFENMGAQLVKEVATKTNDVAGDGTTTATLLAQAIIREGLKNVTAGANPMLIRNGIKMAVDKAVEEIKKISRPVEGKEDIARVASISAGDDEIGQLISDAMEKVGNEGVITVEESKTMGTELDVVEGMQFDRGYVSSYMVTDTEKMEAVLDDPYILLTDKKITNIQDILPILEQIVQQGKKLLIIAEDIEGEALGTLIVNKLRGTFTCVAVKAPGFGDRRKEMLQDIAILTGGEVISEELGRELKEVTLDMLGRAESVKITKENTTIVNGKGSKDEIHARVAQIKAQIEETTSDFDREKLQERLAKLAGGVAVIKVGAASETELKERKLRIEDALAATKAAVEEGIVAGGGTAFINVIPEVAKLDSEEADIKVGLNIITKALEEPVRQIAANAGLEGSVIIEKVRNSEPGVGFDALHEKYVNMIKVGIVDPTKVTRSALQNAASVAATFLTTESVVADIPEKNPAPAMPAGGMGMDGMY</sequence>
<name>A0ABW8T2W2_9CLOT</name>
<dbReference type="InterPro" id="IPR002423">
    <property type="entry name" value="Cpn60/GroEL/TCP-1"/>
</dbReference>
<comment type="subunit">
    <text evidence="6 8">Forms a cylinder of 14 subunits composed of two heptameric rings stacked back-to-back. Interacts with the co-chaperonin GroES.</text>
</comment>
<keyword evidence="5 6" id="KW-0413">Isomerase</keyword>
<dbReference type="Gene3D" id="3.50.7.10">
    <property type="entry name" value="GroEL"/>
    <property type="match status" value="1"/>
</dbReference>
<evidence type="ECO:0000256" key="3">
    <source>
        <dbReference type="ARBA" id="ARBA00022840"/>
    </source>
</evidence>
<dbReference type="EC" id="5.6.1.7" evidence="6"/>
<reference evidence="9 10" key="1">
    <citation type="submission" date="2024-11" db="EMBL/GenBank/DDBJ databases">
        <authorList>
            <person name="Heng Y.C."/>
            <person name="Lim A.C.H."/>
            <person name="Lee J.K.Y."/>
            <person name="Kittelmann S."/>
        </authorList>
    </citation>
    <scope>NUCLEOTIDE SEQUENCE [LARGE SCALE GENOMIC DNA]</scope>
    <source>
        <strain evidence="9 10">WILCCON 0185</strain>
    </source>
</reference>
<feature type="binding site" evidence="6">
    <location>
        <begin position="477"/>
        <end position="479"/>
    </location>
    <ligand>
        <name>ATP</name>
        <dbReference type="ChEBI" id="CHEBI:30616"/>
    </ligand>
</feature>
<dbReference type="InterPro" id="IPR027413">
    <property type="entry name" value="GROEL-like_equatorial_sf"/>
</dbReference>
<dbReference type="Gene3D" id="3.30.260.10">
    <property type="entry name" value="TCP-1-like chaperonin intermediate domain"/>
    <property type="match status" value="1"/>
</dbReference>
<comment type="function">
    <text evidence="6 8">Together with its co-chaperonin GroES, plays an essential role in assisting protein folding. The GroEL-GroES system forms a nano-cage that allows encapsulation of the non-native substrate proteins and provides a physical environment optimized to promote and accelerate protein folding.</text>
</comment>
<comment type="subcellular location">
    <subcellularLocation>
        <location evidence="6">Cytoplasm</location>
    </subcellularLocation>
</comment>
<evidence type="ECO:0000313" key="9">
    <source>
        <dbReference type="EMBL" id="MFL0246452.1"/>
    </source>
</evidence>
<keyword evidence="3 6" id="KW-0067">ATP-binding</keyword>
<dbReference type="InterPro" id="IPR027409">
    <property type="entry name" value="GroEL-like_apical_dom_sf"/>
</dbReference>
<comment type="similarity">
    <text evidence="1 6 7">Belongs to the chaperonin (HSP60) family.</text>
</comment>
<keyword evidence="10" id="KW-1185">Reference proteome</keyword>
<feature type="binding site" evidence="6">
    <location>
        <position position="413"/>
    </location>
    <ligand>
        <name>ATP</name>
        <dbReference type="ChEBI" id="CHEBI:30616"/>
    </ligand>
</feature>
<dbReference type="RefSeq" id="WP_406768918.1">
    <property type="nucleotide sequence ID" value="NZ_JBJHZZ010000002.1"/>
</dbReference>
<dbReference type="PROSITE" id="PS00296">
    <property type="entry name" value="CHAPERONINS_CPN60"/>
    <property type="match status" value="1"/>
</dbReference>
<dbReference type="Pfam" id="PF00118">
    <property type="entry name" value="Cpn60_TCP1"/>
    <property type="match status" value="1"/>
</dbReference>
<dbReference type="NCBIfam" id="NF009488">
    <property type="entry name" value="PRK12850.1"/>
    <property type="match status" value="1"/>
</dbReference>
<dbReference type="PRINTS" id="PR00298">
    <property type="entry name" value="CHAPERONIN60"/>
</dbReference>
<organism evidence="9 10">
    <name type="scientific">Candidatus Clostridium stratigraminis</name>
    <dbReference type="NCBI Taxonomy" id="3381661"/>
    <lineage>
        <taxon>Bacteria</taxon>
        <taxon>Bacillati</taxon>
        <taxon>Bacillota</taxon>
        <taxon>Clostridia</taxon>
        <taxon>Eubacteriales</taxon>
        <taxon>Clostridiaceae</taxon>
        <taxon>Clostridium</taxon>
    </lineage>
</organism>
<evidence type="ECO:0000256" key="7">
    <source>
        <dbReference type="RuleBase" id="RU000418"/>
    </source>
</evidence>
<dbReference type="InterPro" id="IPR001844">
    <property type="entry name" value="Cpn60/GroEL"/>
</dbReference>
<feature type="binding site" evidence="6">
    <location>
        <begin position="29"/>
        <end position="32"/>
    </location>
    <ligand>
        <name>ATP</name>
        <dbReference type="ChEBI" id="CHEBI:30616"/>
    </ligand>
</feature>
<protein>
    <recommendedName>
        <fullName evidence="6">Chaperonin GroEL</fullName>
        <ecNumber evidence="6">5.6.1.7</ecNumber>
    </recommendedName>
    <alternativeName>
        <fullName evidence="6">60 kDa chaperonin</fullName>
    </alternativeName>
    <alternativeName>
        <fullName evidence="6">Chaperonin-60</fullName>
        <shortName evidence="6">Cpn60</shortName>
    </alternativeName>
</protein>
<keyword evidence="2 6" id="KW-0547">Nucleotide-binding</keyword>
<dbReference type="Proteomes" id="UP001623591">
    <property type="component" value="Unassembled WGS sequence"/>
</dbReference>
<proteinExistence type="inferred from homology"/>
<evidence type="ECO:0000256" key="5">
    <source>
        <dbReference type="ARBA" id="ARBA00023235"/>
    </source>
</evidence>
<dbReference type="NCBIfam" id="NF009489">
    <property type="entry name" value="PRK12851.1"/>
    <property type="match status" value="1"/>
</dbReference>
<evidence type="ECO:0000313" key="10">
    <source>
        <dbReference type="Proteomes" id="UP001623591"/>
    </source>
</evidence>
<evidence type="ECO:0000256" key="1">
    <source>
        <dbReference type="ARBA" id="ARBA00006607"/>
    </source>
</evidence>
<keyword evidence="4 6" id="KW-0143">Chaperone</keyword>
<dbReference type="InterPro" id="IPR027410">
    <property type="entry name" value="TCP-1-like_intermed_sf"/>
</dbReference>
<dbReference type="CDD" id="cd03344">
    <property type="entry name" value="GroEL"/>
    <property type="match status" value="1"/>
</dbReference>
<keyword evidence="6" id="KW-0963">Cytoplasm</keyword>
<gene>
    <name evidence="6 9" type="primary">groL</name>
    <name evidence="6" type="synonym">groEL</name>
    <name evidence="9" type="ORF">ACJDUG_05570</name>
</gene>